<protein>
    <recommendedName>
        <fullName evidence="4">Lipoprotein</fullName>
    </recommendedName>
</protein>
<gene>
    <name evidence="2" type="ordered locus">Fisuc_1287</name>
</gene>
<feature type="compositionally biased region" description="Low complexity" evidence="1">
    <location>
        <begin position="17"/>
        <end position="31"/>
    </location>
</feature>
<feature type="compositionally biased region" description="Gly residues" evidence="1">
    <location>
        <begin position="52"/>
        <end position="70"/>
    </location>
</feature>
<feature type="compositionally biased region" description="Polar residues" evidence="1">
    <location>
        <begin position="1"/>
        <end position="11"/>
    </location>
</feature>
<evidence type="ECO:0000256" key="1">
    <source>
        <dbReference type="SAM" id="MobiDB-lite"/>
    </source>
</evidence>
<sequence>MPDSVTNNQSPADKVASSEQAAAAPSQAPSSTRIKRMRGWLGVKSSSSLGGYDDGGGGVVYGDGHSGWNR</sequence>
<accession>A0ABM5LH68</accession>
<dbReference type="EMBL" id="CP001792">
    <property type="protein sequence ID" value="ACX74887.1"/>
    <property type="molecule type" value="Genomic_DNA"/>
</dbReference>
<evidence type="ECO:0000313" key="2">
    <source>
        <dbReference type="EMBL" id="ACX74887.1"/>
    </source>
</evidence>
<dbReference type="Proteomes" id="UP000001497">
    <property type="component" value="Chromosome"/>
</dbReference>
<keyword evidence="3" id="KW-1185">Reference proteome</keyword>
<feature type="region of interest" description="Disordered" evidence="1">
    <location>
        <begin position="1"/>
        <end position="70"/>
    </location>
</feature>
<organism evidence="2 3">
    <name type="scientific">Fibrobacter succinogenes (strain ATCC 19169 / S85)</name>
    <dbReference type="NCBI Taxonomy" id="59374"/>
    <lineage>
        <taxon>Bacteria</taxon>
        <taxon>Pseudomonadati</taxon>
        <taxon>Fibrobacterota</taxon>
        <taxon>Fibrobacteria</taxon>
        <taxon>Fibrobacterales</taxon>
        <taxon>Fibrobacteraceae</taxon>
        <taxon>Fibrobacter</taxon>
    </lineage>
</organism>
<evidence type="ECO:0000313" key="3">
    <source>
        <dbReference type="Proteomes" id="UP000001497"/>
    </source>
</evidence>
<proteinExistence type="predicted"/>
<reference evidence="2" key="1">
    <citation type="submission" date="2009-10" db="EMBL/GenBank/DDBJ databases">
        <title>Complete sequence of Fibrobacter succinogenes subsp. succinogenes S85.</title>
        <authorList>
            <consortium name="US DOE Joint Genome Institute"/>
            <person name="Lucas S."/>
            <person name="Copeland A."/>
            <person name="Lapidus A."/>
            <person name="Glavina del Rio T."/>
            <person name="Tice H."/>
            <person name="Bruce D."/>
            <person name="Goodwin L."/>
            <person name="Pitluck S."/>
            <person name="Chertkov O."/>
            <person name="Detter J.C."/>
            <person name="Han C."/>
            <person name="Tapia R."/>
            <person name="Larimer F."/>
            <person name="Land M."/>
            <person name="Hauser L."/>
            <person name="Kyrpides N."/>
            <person name="Mikhailova N."/>
            <person name="Weimer P.J."/>
            <person name="Stevenson D.M."/>
            <person name="Boyum J."/>
            <person name="Brumm P.I."/>
            <person name="Mead D."/>
        </authorList>
    </citation>
    <scope>NUCLEOTIDE SEQUENCE [LARGE SCALE GENOMIC DNA]</scope>
    <source>
        <strain evidence="2">S85</strain>
    </source>
</reference>
<name>A0ABM5LH68_FIBSS</name>
<evidence type="ECO:0008006" key="4">
    <source>
        <dbReference type="Google" id="ProtNLM"/>
    </source>
</evidence>
<dbReference type="RefSeq" id="WP_015731972.1">
    <property type="nucleotide sequence ID" value="NC_013410.1"/>
</dbReference>